<proteinExistence type="predicted"/>
<sequence length="193" mass="21252">MSKPDIEPKQTVSGIAVDPRTLDRVIPESKRRDGTLRKQIKIRPGYTPQEDVSRFRGTRQRQMDQIQLPQGHILGWVAPSAETNAGAKKKTVGSAGEGGDRPATKSAAKNAKRKAKKQAVKEKVIQENWEDSDEETPKDAAMNDTSNKQVDNVNVVVESTESQKDTTSDTQAVSEAEETVDALTKEVENLKVQ</sequence>
<feature type="region of interest" description="Disordered" evidence="1">
    <location>
        <begin position="79"/>
        <end position="178"/>
    </location>
</feature>
<evidence type="ECO:0000313" key="4">
    <source>
        <dbReference type="Proteomes" id="UP000308199"/>
    </source>
</evidence>
<feature type="domain" description="WIBG Mago-binding" evidence="2">
    <location>
        <begin position="22"/>
        <end position="48"/>
    </location>
</feature>
<comment type="caution">
    <text evidence="3">The sequence shown here is derived from an EMBL/GenBank/DDBJ whole genome shotgun (WGS) entry which is preliminary data.</text>
</comment>
<dbReference type="AlphaFoldDB" id="A0A4V3XE54"/>
<dbReference type="PANTHER" id="PTHR22959:SF0">
    <property type="entry name" value="PARTNER OF Y14 AND MAGO"/>
    <property type="match status" value="1"/>
</dbReference>
<organism evidence="3 4">
    <name type="scientific">Phellinidium pouzarii</name>
    <dbReference type="NCBI Taxonomy" id="167371"/>
    <lineage>
        <taxon>Eukaryota</taxon>
        <taxon>Fungi</taxon>
        <taxon>Dikarya</taxon>
        <taxon>Basidiomycota</taxon>
        <taxon>Agaricomycotina</taxon>
        <taxon>Agaricomycetes</taxon>
        <taxon>Hymenochaetales</taxon>
        <taxon>Hymenochaetaceae</taxon>
        <taxon>Phellinidium</taxon>
    </lineage>
</organism>
<dbReference type="InterPro" id="IPR036348">
    <property type="entry name" value="WIBG_N_sf"/>
</dbReference>
<feature type="compositionally biased region" description="Polar residues" evidence="1">
    <location>
        <begin position="143"/>
        <end position="160"/>
    </location>
</feature>
<reference evidence="3 4" key="1">
    <citation type="submission" date="2019-02" db="EMBL/GenBank/DDBJ databases">
        <title>Genome sequencing of the rare red list fungi Phellinidium pouzarii.</title>
        <authorList>
            <person name="Buettner E."/>
            <person name="Kellner H."/>
        </authorList>
    </citation>
    <scope>NUCLEOTIDE SEQUENCE [LARGE SCALE GENOMIC DNA]</scope>
    <source>
        <strain evidence="3 4">DSM 108285</strain>
    </source>
</reference>
<dbReference type="InterPro" id="IPR039333">
    <property type="entry name" value="PYM1"/>
</dbReference>
<dbReference type="GO" id="GO:0005737">
    <property type="term" value="C:cytoplasm"/>
    <property type="evidence" value="ECO:0007669"/>
    <property type="project" value="TreeGrafter"/>
</dbReference>
<dbReference type="GO" id="GO:0003723">
    <property type="term" value="F:RNA binding"/>
    <property type="evidence" value="ECO:0007669"/>
    <property type="project" value="TreeGrafter"/>
</dbReference>
<gene>
    <name evidence="3" type="ORF">EW145_g52</name>
</gene>
<keyword evidence="4" id="KW-1185">Reference proteome</keyword>
<protein>
    <recommendedName>
        <fullName evidence="2">WIBG Mago-binding domain-containing protein</fullName>
    </recommendedName>
</protein>
<feature type="compositionally biased region" description="Basic and acidic residues" evidence="1">
    <location>
        <begin position="20"/>
        <end position="34"/>
    </location>
</feature>
<dbReference type="EMBL" id="SGPK01000001">
    <property type="protein sequence ID" value="THH12343.1"/>
    <property type="molecule type" value="Genomic_DNA"/>
</dbReference>
<dbReference type="Proteomes" id="UP000308199">
    <property type="component" value="Unassembled WGS sequence"/>
</dbReference>
<dbReference type="OrthoDB" id="21625at2759"/>
<accession>A0A4V3XE54</accession>
<dbReference type="GO" id="GO:1903259">
    <property type="term" value="P:exon-exon junction complex disassembly"/>
    <property type="evidence" value="ECO:0007669"/>
    <property type="project" value="InterPro"/>
</dbReference>
<evidence type="ECO:0000313" key="3">
    <source>
        <dbReference type="EMBL" id="THH12343.1"/>
    </source>
</evidence>
<dbReference type="InterPro" id="IPR015362">
    <property type="entry name" value="WIBG_mago-bd"/>
</dbReference>
<evidence type="ECO:0000256" key="1">
    <source>
        <dbReference type="SAM" id="MobiDB-lite"/>
    </source>
</evidence>
<dbReference type="Pfam" id="PF09282">
    <property type="entry name" value="Mago-bind"/>
    <property type="match status" value="1"/>
</dbReference>
<dbReference type="GO" id="GO:0035145">
    <property type="term" value="C:exon-exon junction complex"/>
    <property type="evidence" value="ECO:0007669"/>
    <property type="project" value="TreeGrafter"/>
</dbReference>
<feature type="region of interest" description="Disordered" evidence="1">
    <location>
        <begin position="1"/>
        <end position="34"/>
    </location>
</feature>
<dbReference type="SMART" id="SM01273">
    <property type="entry name" value="Mago-bind"/>
    <property type="match status" value="1"/>
</dbReference>
<name>A0A4V3XE54_9AGAM</name>
<evidence type="ECO:0000259" key="2">
    <source>
        <dbReference type="SMART" id="SM01273"/>
    </source>
</evidence>
<dbReference type="PANTHER" id="PTHR22959">
    <property type="entry name" value="PYM PROTEIN"/>
    <property type="match status" value="1"/>
</dbReference>
<dbReference type="SUPFAM" id="SSF101931">
    <property type="entry name" value="Pym (Within the bgcn gene intron protein, WIBG), N-terminal domain"/>
    <property type="match status" value="1"/>
</dbReference>